<protein>
    <submittedName>
        <fullName evidence="2">Uncharacterized protein</fullName>
    </submittedName>
</protein>
<gene>
    <name evidence="1" type="ORF">RchiOBHm_Chr1g0345091</name>
    <name evidence="2" type="ORF">RchiOBHm_Chr1g0351171</name>
</gene>
<dbReference type="Gramene" id="PRQ57148">
    <property type="protein sequence ID" value="PRQ57148"/>
    <property type="gene ID" value="RchiOBHm_Chr1g0345091"/>
</dbReference>
<keyword evidence="3" id="KW-1185">Reference proteome</keyword>
<evidence type="ECO:0000313" key="2">
    <source>
        <dbReference type="EMBL" id="PRQ57696.1"/>
    </source>
</evidence>
<comment type="caution">
    <text evidence="2">The sequence shown here is derived from an EMBL/GenBank/DDBJ whole genome shotgun (WGS) entry which is preliminary data.</text>
</comment>
<evidence type="ECO:0000313" key="3">
    <source>
        <dbReference type="Proteomes" id="UP000238479"/>
    </source>
</evidence>
<name>A0A2P6SGD4_ROSCH</name>
<accession>A0A2P6SGD4</accession>
<dbReference type="EMBL" id="PDCK01000039">
    <property type="protein sequence ID" value="PRQ57148.1"/>
    <property type="molecule type" value="Genomic_DNA"/>
</dbReference>
<dbReference type="AlphaFoldDB" id="A0A2P6SGD4"/>
<sequence length="50" mass="5713">MVVKGKLVILEKVRVYVILKIRLKTKSTSSRAAVMASKEEVVVEKKQERI</sequence>
<reference evidence="2 3" key="1">
    <citation type="journal article" date="2018" name="Nat. Genet.">
        <title>The Rosa genome provides new insights in the design of modern roses.</title>
        <authorList>
            <person name="Bendahmane M."/>
        </authorList>
    </citation>
    <scope>NUCLEOTIDE SEQUENCE [LARGE SCALE GENOMIC DNA]</scope>
    <source>
        <strain evidence="3">cv. Old Blush</strain>
    </source>
</reference>
<dbReference type="Gramene" id="PRQ57696">
    <property type="protein sequence ID" value="PRQ57696"/>
    <property type="gene ID" value="RchiOBHm_Chr1g0351171"/>
</dbReference>
<dbReference type="Proteomes" id="UP000238479">
    <property type="component" value="Chromosome 1"/>
</dbReference>
<dbReference type="EMBL" id="PDCK01000039">
    <property type="protein sequence ID" value="PRQ57696.1"/>
    <property type="molecule type" value="Genomic_DNA"/>
</dbReference>
<organism evidence="2 3">
    <name type="scientific">Rosa chinensis</name>
    <name type="common">China rose</name>
    <dbReference type="NCBI Taxonomy" id="74649"/>
    <lineage>
        <taxon>Eukaryota</taxon>
        <taxon>Viridiplantae</taxon>
        <taxon>Streptophyta</taxon>
        <taxon>Embryophyta</taxon>
        <taxon>Tracheophyta</taxon>
        <taxon>Spermatophyta</taxon>
        <taxon>Magnoliopsida</taxon>
        <taxon>eudicotyledons</taxon>
        <taxon>Gunneridae</taxon>
        <taxon>Pentapetalae</taxon>
        <taxon>rosids</taxon>
        <taxon>fabids</taxon>
        <taxon>Rosales</taxon>
        <taxon>Rosaceae</taxon>
        <taxon>Rosoideae</taxon>
        <taxon>Rosoideae incertae sedis</taxon>
        <taxon>Rosa</taxon>
    </lineage>
</organism>
<evidence type="ECO:0000313" key="1">
    <source>
        <dbReference type="EMBL" id="PRQ57148.1"/>
    </source>
</evidence>
<proteinExistence type="predicted"/>